<dbReference type="InterPro" id="IPR046848">
    <property type="entry name" value="E_motif"/>
</dbReference>
<dbReference type="Pfam" id="PF01535">
    <property type="entry name" value="PPR"/>
    <property type="match status" value="3"/>
</dbReference>
<keyword evidence="5" id="KW-1185">Reference proteome</keyword>
<dbReference type="EnsemblPlants" id="Kaladp0102s0077.2.v1.1">
    <property type="protein sequence ID" value="Kaladp0102s0077.2.v1.1"/>
    <property type="gene ID" value="Kaladp0102s0077.v1.1"/>
</dbReference>
<dbReference type="Gramene" id="Kaladp0102s0077.2.v1.1">
    <property type="protein sequence ID" value="Kaladp0102s0077.2.v1.1"/>
    <property type="gene ID" value="Kaladp0102s0077.v1.1"/>
</dbReference>
<dbReference type="InterPro" id="IPR002885">
    <property type="entry name" value="PPR_rpt"/>
</dbReference>
<dbReference type="EnsemblPlants" id="Kaladp0102s0077.3.v1.1">
    <property type="protein sequence ID" value="Kaladp0102s0077.3.v1.1"/>
    <property type="gene ID" value="Kaladp0102s0077.v1.1"/>
</dbReference>
<sequence>MMMMKTQSQNLVRKVIPSSPFSSSSVVKGSNFIETSLLSESDFISLIHSAGGCRQIKQIHARIIKQGMLSSSRIVTQLISATSLHNCADYSVLIFRQFSHPNSYIFNALIRGLADNSEFRSAILHFVDMLRLSVLPDRLTLPFVLKSAAGLSAGGVGRALHGCSVRRGLEFDDFVRVSLVDMYVKVEELKLAAKVFEESPEWIKNGHILLWNVLINGYCKGNDPKRGLELFEAMPERNLVSWNSLVDGFMRSGDFGKATELFDEMPEKNVVSWTTVITGYLHNEEYGKAISMFFRMLKEGVKPNDQTLVSTLAACARMGSLESGMWIHNYVSGNGFKLNRAIGTALIEMYSKCGVIELANKVFHMIKEKDLLTWTVMINGWALHGFHGQAIQYFDEMKSAGIRPDGIVFLSVITACCHSGQVDKGLEFFNSMVQNYSIIPTMKHYSAVVDLFCKAGRLVEALTVIKMMPMKPDLVIWGTLFSACTAQKNVEIAELASQNLLQCEPKHPGSYVFLSNFYAEIGRWDDAERVRLSMKDKDIEKDPGWSSMELQGQIRKFKADDLALC</sequence>
<dbReference type="GO" id="GO:0003723">
    <property type="term" value="F:RNA binding"/>
    <property type="evidence" value="ECO:0007669"/>
    <property type="project" value="InterPro"/>
</dbReference>
<feature type="repeat" description="PPR" evidence="3">
    <location>
        <begin position="370"/>
        <end position="404"/>
    </location>
</feature>
<dbReference type="Gramene" id="Kaladp0102s0077.3.v1.1">
    <property type="protein sequence ID" value="Kaladp0102s0077.3.v1.1"/>
    <property type="gene ID" value="Kaladp0102s0077.v1.1"/>
</dbReference>
<feature type="repeat" description="PPR" evidence="3">
    <location>
        <begin position="102"/>
        <end position="136"/>
    </location>
</feature>
<comment type="similarity">
    <text evidence="1">Belongs to the PPR family. PCMP-H subfamily.</text>
</comment>
<reference evidence="4" key="1">
    <citation type="submission" date="2021-01" db="UniProtKB">
        <authorList>
            <consortium name="EnsemblPlants"/>
        </authorList>
    </citation>
    <scope>IDENTIFICATION</scope>
</reference>
<dbReference type="OMA" id="THAQIIC"/>
<dbReference type="InterPro" id="IPR046960">
    <property type="entry name" value="PPR_At4g14850-like_plant"/>
</dbReference>
<organism evidence="4 5">
    <name type="scientific">Kalanchoe fedtschenkoi</name>
    <name type="common">Lavender scallops</name>
    <name type="synonym">South American air plant</name>
    <dbReference type="NCBI Taxonomy" id="63787"/>
    <lineage>
        <taxon>Eukaryota</taxon>
        <taxon>Viridiplantae</taxon>
        <taxon>Streptophyta</taxon>
        <taxon>Embryophyta</taxon>
        <taxon>Tracheophyta</taxon>
        <taxon>Spermatophyta</taxon>
        <taxon>Magnoliopsida</taxon>
        <taxon>eudicotyledons</taxon>
        <taxon>Gunneridae</taxon>
        <taxon>Pentapetalae</taxon>
        <taxon>Saxifragales</taxon>
        <taxon>Crassulaceae</taxon>
        <taxon>Kalanchoe</taxon>
    </lineage>
</organism>
<dbReference type="SUPFAM" id="SSF48452">
    <property type="entry name" value="TPR-like"/>
    <property type="match status" value="1"/>
</dbReference>
<dbReference type="EnsemblPlants" id="Kaladp0102s0077.1.v1.1">
    <property type="protein sequence ID" value="Kaladp0102s0077.1.v1.1"/>
    <property type="gene ID" value="Kaladp0102s0077.v1.1"/>
</dbReference>
<dbReference type="Gene3D" id="1.25.40.10">
    <property type="entry name" value="Tetratricopeptide repeat domain"/>
    <property type="match status" value="4"/>
</dbReference>
<dbReference type="NCBIfam" id="TIGR00756">
    <property type="entry name" value="PPR"/>
    <property type="match status" value="6"/>
</dbReference>
<evidence type="ECO:0000256" key="2">
    <source>
        <dbReference type="ARBA" id="ARBA00022737"/>
    </source>
</evidence>
<accession>A0A7N1A7I2</accession>
<dbReference type="Pfam" id="PF20431">
    <property type="entry name" value="E_motif"/>
    <property type="match status" value="1"/>
</dbReference>
<dbReference type="Proteomes" id="UP000594263">
    <property type="component" value="Unplaced"/>
</dbReference>
<evidence type="ECO:0000256" key="3">
    <source>
        <dbReference type="PROSITE-ProRule" id="PRU00708"/>
    </source>
</evidence>
<dbReference type="Gramene" id="Kaladp0102s0077.1.v1.1">
    <property type="protein sequence ID" value="Kaladp0102s0077.1.v1.1"/>
    <property type="gene ID" value="Kaladp0102s0077.v1.1"/>
</dbReference>
<evidence type="ECO:0008006" key="6">
    <source>
        <dbReference type="Google" id="ProtNLM"/>
    </source>
</evidence>
<evidence type="ECO:0000313" key="4">
    <source>
        <dbReference type="EnsemblPlants" id="Kaladp0102s0077.2.v1.1"/>
    </source>
</evidence>
<dbReference type="GO" id="GO:0009451">
    <property type="term" value="P:RNA modification"/>
    <property type="evidence" value="ECO:0007669"/>
    <property type="project" value="InterPro"/>
</dbReference>
<dbReference type="PANTHER" id="PTHR47926">
    <property type="entry name" value="PENTATRICOPEPTIDE REPEAT-CONTAINING PROTEIN"/>
    <property type="match status" value="1"/>
</dbReference>
<dbReference type="InterPro" id="IPR011990">
    <property type="entry name" value="TPR-like_helical_dom_sf"/>
</dbReference>
<dbReference type="PROSITE" id="PS51375">
    <property type="entry name" value="PPR"/>
    <property type="match status" value="5"/>
</dbReference>
<dbReference type="Pfam" id="PF13041">
    <property type="entry name" value="PPR_2"/>
    <property type="match status" value="2"/>
</dbReference>
<dbReference type="AlphaFoldDB" id="A0A7N1A7I2"/>
<proteinExistence type="inferred from homology"/>
<dbReference type="FunFam" id="1.25.40.10:FF:000090">
    <property type="entry name" value="Pentatricopeptide repeat-containing protein, chloroplastic"/>
    <property type="match status" value="1"/>
</dbReference>
<feature type="repeat" description="PPR" evidence="3">
    <location>
        <begin position="207"/>
        <end position="237"/>
    </location>
</feature>
<dbReference type="FunFam" id="1.25.40.10:FF:000333">
    <property type="entry name" value="Pentatricopeptide repeat-containing protein"/>
    <property type="match status" value="1"/>
</dbReference>
<feature type="repeat" description="PPR" evidence="3">
    <location>
        <begin position="405"/>
        <end position="435"/>
    </location>
</feature>
<keyword evidence="2" id="KW-0677">Repeat</keyword>
<evidence type="ECO:0000256" key="1">
    <source>
        <dbReference type="ARBA" id="ARBA00006643"/>
    </source>
</evidence>
<name>A0A7N1A7I2_KALFE</name>
<feature type="repeat" description="PPR" evidence="3">
    <location>
        <begin position="238"/>
        <end position="272"/>
    </location>
</feature>
<protein>
    <recommendedName>
        <fullName evidence="6">Pentatricopeptide repeat-containing protein</fullName>
    </recommendedName>
</protein>
<dbReference type="PANTHER" id="PTHR47926:SF492">
    <property type="entry name" value="DYW DOMAIN-CONTAINING PROTEIN"/>
    <property type="match status" value="1"/>
</dbReference>
<evidence type="ECO:0000313" key="5">
    <source>
        <dbReference type="Proteomes" id="UP000594263"/>
    </source>
</evidence>